<dbReference type="RefSeq" id="WP_254011214.1">
    <property type="nucleotide sequence ID" value="NZ_JAMZMM010000054.1"/>
</dbReference>
<accession>A0AAE3KRH0</accession>
<proteinExistence type="predicted"/>
<dbReference type="Proteomes" id="UP001204953">
    <property type="component" value="Unassembled WGS sequence"/>
</dbReference>
<evidence type="ECO:0000313" key="2">
    <source>
        <dbReference type="Proteomes" id="UP001204953"/>
    </source>
</evidence>
<dbReference type="AlphaFoldDB" id="A0AAE3KRH0"/>
<sequence length="133" mass="14777">MADLSGTWLGTYWQLGIPTRFEATLLQSSNTLTGNILDDSYLGEATLIGEVMGRRIQFTKRYLTTSSTLINYSGTVNEDEDFMQGDWSIRDSDSGKWEARRSGDNLMLELRKLQEQKIPALAGGSRRGMGSAS</sequence>
<gene>
    <name evidence="1" type="ORF">NJ959_08010</name>
</gene>
<protein>
    <submittedName>
        <fullName evidence="1">Uncharacterized protein</fullName>
    </submittedName>
</protein>
<evidence type="ECO:0000313" key="1">
    <source>
        <dbReference type="EMBL" id="MCP2728417.1"/>
    </source>
</evidence>
<comment type="caution">
    <text evidence="1">The sequence shown here is derived from an EMBL/GenBank/DDBJ whole genome shotgun (WGS) entry which is preliminary data.</text>
</comment>
<name>A0AAE3KRH0_9CYAN</name>
<organism evidence="1 2">
    <name type="scientific">Limnofasciculus baicalensis BBK-W-15</name>
    <dbReference type="NCBI Taxonomy" id="2699891"/>
    <lineage>
        <taxon>Bacteria</taxon>
        <taxon>Bacillati</taxon>
        <taxon>Cyanobacteriota</taxon>
        <taxon>Cyanophyceae</taxon>
        <taxon>Coleofasciculales</taxon>
        <taxon>Coleofasciculaceae</taxon>
        <taxon>Limnofasciculus</taxon>
        <taxon>Limnofasciculus baicalensis</taxon>
    </lineage>
</organism>
<reference evidence="1" key="1">
    <citation type="submission" date="2022-06" db="EMBL/GenBank/DDBJ databases">
        <title>New cyanobacteria of genus Symplocastrum in benthos of Lake Baikal.</title>
        <authorList>
            <person name="Sorokovikova E."/>
            <person name="Tikhonova I."/>
            <person name="Krasnopeev A."/>
            <person name="Evseev P."/>
            <person name="Gladkikh A."/>
            <person name="Belykh O."/>
        </authorList>
    </citation>
    <scope>NUCLEOTIDE SEQUENCE</scope>
    <source>
        <strain evidence="1">BBK-W-15</strain>
    </source>
</reference>
<dbReference type="EMBL" id="JAMZMM010000054">
    <property type="protein sequence ID" value="MCP2728417.1"/>
    <property type="molecule type" value="Genomic_DNA"/>
</dbReference>
<keyword evidence="2" id="KW-1185">Reference proteome</keyword>